<dbReference type="OrthoDB" id="2634326at2759"/>
<feature type="compositionally biased region" description="Basic and acidic residues" evidence="1">
    <location>
        <begin position="151"/>
        <end position="160"/>
    </location>
</feature>
<evidence type="ECO:0000313" key="3">
    <source>
        <dbReference type="Proteomes" id="UP000284842"/>
    </source>
</evidence>
<keyword evidence="3" id="KW-1185">Reference proteome</keyword>
<evidence type="ECO:0000256" key="1">
    <source>
        <dbReference type="SAM" id="MobiDB-lite"/>
    </source>
</evidence>
<organism evidence="2 3">
    <name type="scientific">Panaeolus cyanescens</name>
    <dbReference type="NCBI Taxonomy" id="181874"/>
    <lineage>
        <taxon>Eukaryota</taxon>
        <taxon>Fungi</taxon>
        <taxon>Dikarya</taxon>
        <taxon>Basidiomycota</taxon>
        <taxon>Agaricomycotina</taxon>
        <taxon>Agaricomycetes</taxon>
        <taxon>Agaricomycetidae</taxon>
        <taxon>Agaricales</taxon>
        <taxon>Agaricineae</taxon>
        <taxon>Galeropsidaceae</taxon>
        <taxon>Panaeolus</taxon>
    </lineage>
</organism>
<feature type="compositionally biased region" description="Low complexity" evidence="1">
    <location>
        <begin position="120"/>
        <end position="130"/>
    </location>
</feature>
<dbReference type="EMBL" id="NHTK01000976">
    <property type="protein sequence ID" value="PPR04230.1"/>
    <property type="molecule type" value="Genomic_DNA"/>
</dbReference>
<feature type="region of interest" description="Disordered" evidence="1">
    <location>
        <begin position="108"/>
        <end position="160"/>
    </location>
</feature>
<dbReference type="InParanoid" id="A0A409YMH0"/>
<reference evidence="2 3" key="1">
    <citation type="journal article" date="2018" name="Evol. Lett.">
        <title>Horizontal gene cluster transfer increased hallucinogenic mushroom diversity.</title>
        <authorList>
            <person name="Reynolds H.T."/>
            <person name="Vijayakumar V."/>
            <person name="Gluck-Thaler E."/>
            <person name="Korotkin H.B."/>
            <person name="Matheny P.B."/>
            <person name="Slot J.C."/>
        </authorList>
    </citation>
    <scope>NUCLEOTIDE SEQUENCE [LARGE SCALE GENOMIC DNA]</scope>
    <source>
        <strain evidence="2 3">2629</strain>
    </source>
</reference>
<dbReference type="Proteomes" id="UP000284842">
    <property type="component" value="Unassembled WGS sequence"/>
</dbReference>
<dbReference type="AlphaFoldDB" id="A0A409YMH0"/>
<comment type="caution">
    <text evidence="2">The sequence shown here is derived from an EMBL/GenBank/DDBJ whole genome shotgun (WGS) entry which is preliminary data.</text>
</comment>
<sequence length="457" mass="51426">MDGAPPSPDTTHRMGVFTTNPRTVQDFHRANIPVWFVRDFNSAMEGFTNNVLSLVDARHFEGRIVTQKHSGFPCICNGKNDIADIVDMIHGYSRRWLTTSNPFDVGPLVTPASSSPPPVQVAEASSSSSRPAKRQKLSGNPTAKGKAQAKRPQDKGEAKVQRDPFATIASPFFPSAIPAWAAALQAVDQSTPPAMDPLPAYARKYCYPDPGLFANTPAQRRQQMLESWLRISDAWRASGNSHNGMKIQQWRDVLYIDYTSPVSTEGESTTHTAKRRAEALKILLPSGTTFREQKGVPFTWNGNRFSAGQSVPDDITREIMFDLYEQNFREDVLALDDLLYSPPPHIAGLAEERQRRGMPYELFPTIFSFGSYSPPNIGLSADNIRERLPFLMVFAKMMDAWPGEKPDIFRLGFRRQEISISKEQAHALEDAVARYYCQTFYNYFRRAPQIPHRLFSS</sequence>
<evidence type="ECO:0000313" key="2">
    <source>
        <dbReference type="EMBL" id="PPR04230.1"/>
    </source>
</evidence>
<accession>A0A409YMH0</accession>
<proteinExistence type="predicted"/>
<name>A0A409YMH0_9AGAR</name>
<gene>
    <name evidence="2" type="ORF">CVT24_013312</name>
</gene>
<protein>
    <submittedName>
        <fullName evidence="2">Uncharacterized protein</fullName>
    </submittedName>
</protein>